<reference evidence="2" key="1">
    <citation type="journal article" date="2023" name="Nat. Commun.">
        <title>Diploid and tetraploid genomes of Acorus and the evolution of monocots.</title>
        <authorList>
            <person name="Ma L."/>
            <person name="Liu K.W."/>
            <person name="Li Z."/>
            <person name="Hsiao Y.Y."/>
            <person name="Qi Y."/>
            <person name="Fu T."/>
            <person name="Tang G.D."/>
            <person name="Zhang D."/>
            <person name="Sun W.H."/>
            <person name="Liu D.K."/>
            <person name="Li Y."/>
            <person name="Chen G.Z."/>
            <person name="Liu X.D."/>
            <person name="Liao X.Y."/>
            <person name="Jiang Y.T."/>
            <person name="Yu X."/>
            <person name="Hao Y."/>
            <person name="Huang J."/>
            <person name="Zhao X.W."/>
            <person name="Ke S."/>
            <person name="Chen Y.Y."/>
            <person name="Wu W.L."/>
            <person name="Hsu J.L."/>
            <person name="Lin Y.F."/>
            <person name="Huang M.D."/>
            <person name="Li C.Y."/>
            <person name="Huang L."/>
            <person name="Wang Z.W."/>
            <person name="Zhao X."/>
            <person name="Zhong W.Y."/>
            <person name="Peng D.H."/>
            <person name="Ahmad S."/>
            <person name="Lan S."/>
            <person name="Zhang J.S."/>
            <person name="Tsai W.C."/>
            <person name="Van de Peer Y."/>
            <person name="Liu Z.J."/>
        </authorList>
    </citation>
    <scope>NUCLEOTIDE SEQUENCE</scope>
    <source>
        <strain evidence="2">SCP</strain>
    </source>
</reference>
<proteinExistence type="predicted"/>
<feature type="compositionally biased region" description="Basic and acidic residues" evidence="1">
    <location>
        <begin position="439"/>
        <end position="453"/>
    </location>
</feature>
<keyword evidence="3" id="KW-1185">Reference proteome</keyword>
<evidence type="ECO:0000256" key="1">
    <source>
        <dbReference type="SAM" id="MobiDB-lite"/>
    </source>
</evidence>
<comment type="caution">
    <text evidence="2">The sequence shown here is derived from an EMBL/GenBank/DDBJ whole genome shotgun (WGS) entry which is preliminary data.</text>
</comment>
<name>A0AAV9A748_ACOGR</name>
<dbReference type="PANTHER" id="PTHR34660">
    <property type="entry name" value="MYB-LIKE PROTEIN X"/>
    <property type="match status" value="1"/>
</dbReference>
<feature type="region of interest" description="Disordered" evidence="1">
    <location>
        <begin position="1"/>
        <end position="186"/>
    </location>
</feature>
<dbReference type="EMBL" id="JAUJYN010000012">
    <property type="protein sequence ID" value="KAK1259938.1"/>
    <property type="molecule type" value="Genomic_DNA"/>
</dbReference>
<feature type="region of interest" description="Disordered" evidence="1">
    <location>
        <begin position="202"/>
        <end position="283"/>
    </location>
</feature>
<feature type="compositionally biased region" description="Basic residues" evidence="1">
    <location>
        <begin position="57"/>
        <end position="71"/>
    </location>
</feature>
<evidence type="ECO:0008006" key="4">
    <source>
        <dbReference type="Google" id="ProtNLM"/>
    </source>
</evidence>
<feature type="compositionally biased region" description="Basic and acidic residues" evidence="1">
    <location>
        <begin position="210"/>
        <end position="283"/>
    </location>
</feature>
<feature type="region of interest" description="Disordered" evidence="1">
    <location>
        <begin position="316"/>
        <end position="338"/>
    </location>
</feature>
<dbReference type="AlphaFoldDB" id="A0AAV9A748"/>
<protein>
    <recommendedName>
        <fullName evidence="4">Myb-like protein X</fullName>
    </recommendedName>
</protein>
<evidence type="ECO:0000313" key="2">
    <source>
        <dbReference type="EMBL" id="KAK1259938.1"/>
    </source>
</evidence>
<dbReference type="Proteomes" id="UP001179952">
    <property type="component" value="Unassembled WGS sequence"/>
</dbReference>
<dbReference type="PANTHER" id="PTHR34660:SF3">
    <property type="entry name" value="RRM DOMAIN-CONTAINING PROTEIN"/>
    <property type="match status" value="1"/>
</dbReference>
<gene>
    <name evidence="2" type="ORF">QJS04_geneDACA023348</name>
</gene>
<sequence>MSRCFPFPPPGYEKKPRNEHDLLTKDKHREKKPKEKKDREKKEGKERKDKDRSKDKHKEKKDRKEKHKDRKKDKDREKDKSRSSDEKRAGQTDVVSRAEKNGNSNNAKDTKESKFTEELAKRIRDGEQGVGSQMVGNSMVDVQRKMEGTRTTMDMVTWKSVEGKDKRKEENDEKTAADKHGDKNGEKFIEMVQNLKGAEQNRIQGLGRPMENDANKVERNETIIREADDKKGTRHKDRDREEKKIKGKDKEKDKAKEKEKAKEKGEPKRKEHHKFREIDKNETLDISTIKPPLTVKDIGEGDGNATNLKKRNGFVANGFLHENDKRPTKQPKQEFSSTHLSMENGKTLEPYHSGIQSASNREGASHVEKEYHKTNGTIDGHSSQHNSRPLVSTMVAIENGEASTRPPHSDSKYLSEIYAVPKMDEWPETDDQDWLFDSGRPELMPKAEPDPDKTPQVWSKALHIESGDIWALPYVIPY</sequence>
<feature type="compositionally biased region" description="Pro residues" evidence="1">
    <location>
        <begin position="1"/>
        <end position="11"/>
    </location>
</feature>
<accession>A0AAV9A748</accession>
<feature type="compositionally biased region" description="Basic and acidic residues" evidence="1">
    <location>
        <begin position="12"/>
        <end position="56"/>
    </location>
</feature>
<feature type="region of interest" description="Disordered" evidence="1">
    <location>
        <begin position="429"/>
        <end position="455"/>
    </location>
</feature>
<organism evidence="2 3">
    <name type="scientific">Acorus gramineus</name>
    <name type="common">Dwarf sweet flag</name>
    <dbReference type="NCBI Taxonomy" id="55184"/>
    <lineage>
        <taxon>Eukaryota</taxon>
        <taxon>Viridiplantae</taxon>
        <taxon>Streptophyta</taxon>
        <taxon>Embryophyta</taxon>
        <taxon>Tracheophyta</taxon>
        <taxon>Spermatophyta</taxon>
        <taxon>Magnoliopsida</taxon>
        <taxon>Liliopsida</taxon>
        <taxon>Acoraceae</taxon>
        <taxon>Acorus</taxon>
    </lineage>
</organism>
<feature type="compositionally biased region" description="Basic and acidic residues" evidence="1">
    <location>
        <begin position="108"/>
        <end position="127"/>
    </location>
</feature>
<feature type="compositionally biased region" description="Basic and acidic residues" evidence="1">
    <location>
        <begin position="161"/>
        <end position="186"/>
    </location>
</feature>
<reference evidence="2" key="2">
    <citation type="submission" date="2023-06" db="EMBL/GenBank/DDBJ databases">
        <authorList>
            <person name="Ma L."/>
            <person name="Liu K.-W."/>
            <person name="Li Z."/>
            <person name="Hsiao Y.-Y."/>
            <person name="Qi Y."/>
            <person name="Fu T."/>
            <person name="Tang G."/>
            <person name="Zhang D."/>
            <person name="Sun W.-H."/>
            <person name="Liu D.-K."/>
            <person name="Li Y."/>
            <person name="Chen G.-Z."/>
            <person name="Liu X.-D."/>
            <person name="Liao X.-Y."/>
            <person name="Jiang Y.-T."/>
            <person name="Yu X."/>
            <person name="Hao Y."/>
            <person name="Huang J."/>
            <person name="Zhao X.-W."/>
            <person name="Ke S."/>
            <person name="Chen Y.-Y."/>
            <person name="Wu W.-L."/>
            <person name="Hsu J.-L."/>
            <person name="Lin Y.-F."/>
            <person name="Huang M.-D."/>
            <person name="Li C.-Y."/>
            <person name="Huang L."/>
            <person name="Wang Z.-W."/>
            <person name="Zhao X."/>
            <person name="Zhong W.-Y."/>
            <person name="Peng D.-H."/>
            <person name="Ahmad S."/>
            <person name="Lan S."/>
            <person name="Zhang J.-S."/>
            <person name="Tsai W.-C."/>
            <person name="Van De Peer Y."/>
            <person name="Liu Z.-J."/>
        </authorList>
    </citation>
    <scope>NUCLEOTIDE SEQUENCE</scope>
    <source>
        <strain evidence="2">SCP</strain>
        <tissue evidence="2">Leaves</tissue>
    </source>
</reference>
<feature type="compositionally biased region" description="Basic and acidic residues" evidence="1">
    <location>
        <begin position="72"/>
        <end position="100"/>
    </location>
</feature>
<evidence type="ECO:0000313" key="3">
    <source>
        <dbReference type="Proteomes" id="UP001179952"/>
    </source>
</evidence>